<feature type="compositionally biased region" description="Basic residues" evidence="1">
    <location>
        <begin position="106"/>
        <end position="117"/>
    </location>
</feature>
<sequence>MIGEQCGPYVQDGAPRAAELKRALREEGLRYLLLFPSKLKVMLDGGTHFFQEPDEVWAWLETYHKGHTDVNQMDHKRPGRRGKRQRARESQQDRTVTKPTSQQAHQGKRAALRGRLP</sequence>
<dbReference type="InterPro" id="IPR042566">
    <property type="entry name" value="L1_C"/>
</dbReference>
<accession>A0AAV7WS76</accession>
<reference evidence="2" key="1">
    <citation type="journal article" date="2022" name="bioRxiv">
        <title>Sequencing and chromosome-scale assembly of the giantPleurodeles waltlgenome.</title>
        <authorList>
            <person name="Brown T."/>
            <person name="Elewa A."/>
            <person name="Iarovenko S."/>
            <person name="Subramanian E."/>
            <person name="Araus A.J."/>
            <person name="Petzold A."/>
            <person name="Susuki M."/>
            <person name="Suzuki K.-i.T."/>
            <person name="Hayashi T."/>
            <person name="Toyoda A."/>
            <person name="Oliveira C."/>
            <person name="Osipova E."/>
            <person name="Leigh N.D."/>
            <person name="Simon A."/>
            <person name="Yun M.H."/>
        </authorList>
    </citation>
    <scope>NUCLEOTIDE SEQUENCE</scope>
    <source>
        <strain evidence="2">20211129_DDA</strain>
        <tissue evidence="2">Liver</tissue>
    </source>
</reference>
<feature type="compositionally biased region" description="Basic residues" evidence="1">
    <location>
        <begin position="77"/>
        <end position="86"/>
    </location>
</feature>
<evidence type="ECO:0000256" key="1">
    <source>
        <dbReference type="SAM" id="MobiDB-lite"/>
    </source>
</evidence>
<protein>
    <submittedName>
        <fullName evidence="2">Uncharacterized protein</fullName>
    </submittedName>
</protein>
<dbReference type="AlphaFoldDB" id="A0AAV7WS76"/>
<dbReference type="EMBL" id="JANPWB010000001">
    <property type="protein sequence ID" value="KAJ1215536.1"/>
    <property type="molecule type" value="Genomic_DNA"/>
</dbReference>
<evidence type="ECO:0000313" key="3">
    <source>
        <dbReference type="Proteomes" id="UP001066276"/>
    </source>
</evidence>
<keyword evidence="3" id="KW-1185">Reference proteome</keyword>
<feature type="compositionally biased region" description="Basic and acidic residues" evidence="1">
    <location>
        <begin position="87"/>
        <end position="96"/>
    </location>
</feature>
<comment type="caution">
    <text evidence="2">The sequence shown here is derived from an EMBL/GenBank/DDBJ whole genome shotgun (WGS) entry which is preliminary data.</text>
</comment>
<organism evidence="2 3">
    <name type="scientific">Pleurodeles waltl</name>
    <name type="common">Iberian ribbed newt</name>
    <dbReference type="NCBI Taxonomy" id="8319"/>
    <lineage>
        <taxon>Eukaryota</taxon>
        <taxon>Metazoa</taxon>
        <taxon>Chordata</taxon>
        <taxon>Craniata</taxon>
        <taxon>Vertebrata</taxon>
        <taxon>Euteleostomi</taxon>
        <taxon>Amphibia</taxon>
        <taxon>Batrachia</taxon>
        <taxon>Caudata</taxon>
        <taxon>Salamandroidea</taxon>
        <taxon>Salamandridae</taxon>
        <taxon>Pleurodelinae</taxon>
        <taxon>Pleurodeles</taxon>
    </lineage>
</organism>
<name>A0AAV7WS76_PLEWA</name>
<feature type="region of interest" description="Disordered" evidence="1">
    <location>
        <begin position="68"/>
        <end position="117"/>
    </location>
</feature>
<dbReference type="Gene3D" id="3.30.250.20">
    <property type="entry name" value="L1 transposable element, C-terminal domain"/>
    <property type="match status" value="1"/>
</dbReference>
<gene>
    <name evidence="2" type="ORF">NDU88_003144</name>
</gene>
<dbReference type="Proteomes" id="UP001066276">
    <property type="component" value="Chromosome 1_1"/>
</dbReference>
<proteinExistence type="predicted"/>
<evidence type="ECO:0000313" key="2">
    <source>
        <dbReference type="EMBL" id="KAJ1215536.1"/>
    </source>
</evidence>